<protein>
    <submittedName>
        <fullName evidence="1">Uncharacterized protein</fullName>
    </submittedName>
</protein>
<dbReference type="Proteomes" id="UP000000740">
    <property type="component" value="Chromosome 1"/>
</dbReference>
<sequence length="78" mass="8829">MSLLEAYRADLRELVAALDDRGIFRPGEREAWDEGIDDADDVSELLMTAEALHKAILDREGVDEVVSEHTKERTRAFV</sequence>
<organism evidence="1 2">
    <name type="scientific">Halorubrum lacusprofundi (strain ATCC 49239 / DSM 5036 / JCM 8891 / ACAM 34)</name>
    <dbReference type="NCBI Taxonomy" id="416348"/>
    <lineage>
        <taxon>Archaea</taxon>
        <taxon>Methanobacteriati</taxon>
        <taxon>Methanobacteriota</taxon>
        <taxon>Stenosarchaea group</taxon>
        <taxon>Halobacteria</taxon>
        <taxon>Halobacteriales</taxon>
        <taxon>Haloferacaceae</taxon>
        <taxon>Halorubrum</taxon>
    </lineage>
</organism>
<accession>B9LPN1</accession>
<dbReference type="GeneID" id="7400493"/>
<dbReference type="KEGG" id="hla:Hlac_1736"/>
<evidence type="ECO:0000313" key="2">
    <source>
        <dbReference type="Proteomes" id="UP000000740"/>
    </source>
</evidence>
<dbReference type="RefSeq" id="WP_015910457.1">
    <property type="nucleotide sequence ID" value="NC_012029.1"/>
</dbReference>
<dbReference type="EMBL" id="CP001365">
    <property type="protein sequence ID" value="ACM57319.1"/>
    <property type="molecule type" value="Genomic_DNA"/>
</dbReference>
<reference evidence="1 2" key="1">
    <citation type="journal article" date="2016" name="Stand. Genomic Sci.">
        <title>Complete genome sequence of the Antarctic Halorubrum lacusprofundi type strain ACAM 34.</title>
        <authorList>
            <person name="Anderson I.J."/>
            <person name="DasSarma P."/>
            <person name="Lucas S."/>
            <person name="Copeland A."/>
            <person name="Lapidus A."/>
            <person name="Del Rio T.G."/>
            <person name="Tice H."/>
            <person name="Dalin E."/>
            <person name="Bruce D.C."/>
            <person name="Goodwin L."/>
            <person name="Pitluck S."/>
            <person name="Sims D."/>
            <person name="Brettin T.S."/>
            <person name="Detter J.C."/>
            <person name="Han C.S."/>
            <person name="Larimer F."/>
            <person name="Hauser L."/>
            <person name="Land M."/>
            <person name="Ivanova N."/>
            <person name="Richardson P."/>
            <person name="Cavicchioli R."/>
            <person name="DasSarma S."/>
            <person name="Woese C.R."/>
            <person name="Kyrpides N.C."/>
        </authorList>
    </citation>
    <scope>NUCLEOTIDE SEQUENCE [LARGE SCALE GENOMIC DNA]</scope>
    <source>
        <strain evidence="2">ATCC 49239 / DSM 5036 / JCM 8891 / ACAM 34</strain>
    </source>
</reference>
<keyword evidence="2" id="KW-1185">Reference proteome</keyword>
<name>B9LPN1_HALLT</name>
<dbReference type="HOGENOM" id="CLU_2613481_0_0_2"/>
<dbReference type="eggNOG" id="ENOG502N5YK">
    <property type="taxonomic scope" value="Archaea"/>
</dbReference>
<dbReference type="AlphaFoldDB" id="B9LPN1"/>
<proteinExistence type="predicted"/>
<gene>
    <name evidence="1" type="ordered locus">Hlac_1736</name>
</gene>
<evidence type="ECO:0000313" key="1">
    <source>
        <dbReference type="EMBL" id="ACM57319.1"/>
    </source>
</evidence>